<dbReference type="AlphaFoldDB" id="K0SRZ7"/>
<dbReference type="EMBL" id="AGNL01020405">
    <property type="protein sequence ID" value="EJK61092.1"/>
    <property type="molecule type" value="Genomic_DNA"/>
</dbReference>
<feature type="region of interest" description="Disordered" evidence="1">
    <location>
        <begin position="68"/>
        <end position="93"/>
    </location>
</feature>
<sequence>DEEFKKFSDEQKEELFRLRDERSDASKKKANSKKKAAQKQADKVKNQREELKTSKRKIKKLNARIAKLESQRADADDESSSDSSDEPEGTEQVDTLLLVDRESTVLAIRTVRFERQLASTQSFTTIRVEVDSHADTCVLGRRCLVIRDWGRPVKVSGWNPKDGSRECKIVSGVVVWDRPSDGATFLLIFHQAIYCPDLEHHLICPLQLRQNGVTVNETQKQFVNDPKPSDHAIICESEEGETALISLEMHGSVSYFPCREPTPAEWEDEQNLHVNMTSEFKDWDPDDEQFAILESSFSGQVGANISEVATARGQGSIGFGQESYAFDAVDVTSNDTFGLALEENKDNESSVMLAESEALLAALRTQRAVASCAMTPSQNEGPISGGSTVDAEAIIASLKTSSSSHSGRYLGRHVPLHSRYLARVRTSGHIPAVDSETLADRAFRHHARDGEEDFRCNYSARCENRPYRSIPAFLASREQVRAAICDRLRVGPRVSNAEGGSWPVGTGDFVQDCWRPRQGGGGRFANADTRILREEA</sequence>
<name>K0SRZ7_THAOC</name>
<comment type="caution">
    <text evidence="2">The sequence shown here is derived from an EMBL/GenBank/DDBJ whole genome shotgun (WGS) entry which is preliminary data.</text>
</comment>
<keyword evidence="3" id="KW-1185">Reference proteome</keyword>
<evidence type="ECO:0000256" key="1">
    <source>
        <dbReference type="SAM" id="MobiDB-lite"/>
    </source>
</evidence>
<evidence type="ECO:0000313" key="2">
    <source>
        <dbReference type="EMBL" id="EJK61092.1"/>
    </source>
</evidence>
<evidence type="ECO:0000313" key="3">
    <source>
        <dbReference type="Proteomes" id="UP000266841"/>
    </source>
</evidence>
<accession>K0SRZ7</accession>
<feature type="compositionally biased region" description="Acidic residues" evidence="1">
    <location>
        <begin position="75"/>
        <end position="91"/>
    </location>
</feature>
<feature type="region of interest" description="Disordered" evidence="1">
    <location>
        <begin position="1"/>
        <end position="56"/>
    </location>
</feature>
<gene>
    <name evidence="2" type="ORF">THAOC_18471</name>
</gene>
<feature type="non-terminal residue" evidence="2">
    <location>
        <position position="1"/>
    </location>
</feature>
<dbReference type="Proteomes" id="UP000266841">
    <property type="component" value="Unassembled WGS sequence"/>
</dbReference>
<protein>
    <submittedName>
        <fullName evidence="2">Uncharacterized protein</fullName>
    </submittedName>
</protein>
<organism evidence="2 3">
    <name type="scientific">Thalassiosira oceanica</name>
    <name type="common">Marine diatom</name>
    <dbReference type="NCBI Taxonomy" id="159749"/>
    <lineage>
        <taxon>Eukaryota</taxon>
        <taxon>Sar</taxon>
        <taxon>Stramenopiles</taxon>
        <taxon>Ochrophyta</taxon>
        <taxon>Bacillariophyta</taxon>
        <taxon>Coscinodiscophyceae</taxon>
        <taxon>Thalassiosirophycidae</taxon>
        <taxon>Thalassiosirales</taxon>
        <taxon>Thalassiosiraceae</taxon>
        <taxon>Thalassiosira</taxon>
    </lineage>
</organism>
<reference evidence="2 3" key="1">
    <citation type="journal article" date="2012" name="Genome Biol.">
        <title>Genome and low-iron response of an oceanic diatom adapted to chronic iron limitation.</title>
        <authorList>
            <person name="Lommer M."/>
            <person name="Specht M."/>
            <person name="Roy A.S."/>
            <person name="Kraemer L."/>
            <person name="Andreson R."/>
            <person name="Gutowska M.A."/>
            <person name="Wolf J."/>
            <person name="Bergner S.V."/>
            <person name="Schilhabel M.B."/>
            <person name="Klostermeier U.C."/>
            <person name="Beiko R.G."/>
            <person name="Rosenstiel P."/>
            <person name="Hippler M."/>
            <person name="Laroche J."/>
        </authorList>
    </citation>
    <scope>NUCLEOTIDE SEQUENCE [LARGE SCALE GENOMIC DNA]</scope>
    <source>
        <strain evidence="2 3">CCMP1005</strain>
    </source>
</reference>
<dbReference type="OrthoDB" id="10686268at2759"/>
<feature type="compositionally biased region" description="Basic residues" evidence="1">
    <location>
        <begin position="28"/>
        <end position="37"/>
    </location>
</feature>
<feature type="compositionally biased region" description="Basic and acidic residues" evidence="1">
    <location>
        <begin position="1"/>
        <end position="27"/>
    </location>
</feature>
<feature type="compositionally biased region" description="Basic and acidic residues" evidence="1">
    <location>
        <begin position="40"/>
        <end position="53"/>
    </location>
</feature>
<proteinExistence type="predicted"/>